<keyword evidence="3" id="KW-1185">Reference proteome</keyword>
<keyword evidence="1" id="KW-0175">Coiled coil</keyword>
<evidence type="ECO:0000313" key="3">
    <source>
        <dbReference type="Proteomes" id="UP001500665"/>
    </source>
</evidence>
<evidence type="ECO:0008006" key="4">
    <source>
        <dbReference type="Google" id="ProtNLM"/>
    </source>
</evidence>
<gene>
    <name evidence="2" type="ORF">GCM10009550_76740</name>
</gene>
<name>A0ABP4CHM4_9ACTN</name>
<accession>A0ABP4CHM4</accession>
<evidence type="ECO:0000256" key="1">
    <source>
        <dbReference type="SAM" id="Coils"/>
    </source>
</evidence>
<comment type="caution">
    <text evidence="2">The sequence shown here is derived from an EMBL/GenBank/DDBJ whole genome shotgun (WGS) entry which is preliminary data.</text>
</comment>
<dbReference type="Proteomes" id="UP001500665">
    <property type="component" value="Unassembled WGS sequence"/>
</dbReference>
<proteinExistence type="predicted"/>
<reference evidence="3" key="1">
    <citation type="journal article" date="2019" name="Int. J. Syst. Evol. Microbiol.">
        <title>The Global Catalogue of Microorganisms (GCM) 10K type strain sequencing project: providing services to taxonomists for standard genome sequencing and annotation.</title>
        <authorList>
            <consortium name="The Broad Institute Genomics Platform"/>
            <consortium name="The Broad Institute Genome Sequencing Center for Infectious Disease"/>
            <person name="Wu L."/>
            <person name="Ma J."/>
        </authorList>
    </citation>
    <scope>NUCLEOTIDE SEQUENCE [LARGE SCALE GENOMIC DNA]</scope>
    <source>
        <strain evidence="3">JCM 10696</strain>
    </source>
</reference>
<evidence type="ECO:0000313" key="2">
    <source>
        <dbReference type="EMBL" id="GAA0969720.1"/>
    </source>
</evidence>
<dbReference type="EMBL" id="BAAAHH010000067">
    <property type="protein sequence ID" value="GAA0969720.1"/>
    <property type="molecule type" value="Genomic_DNA"/>
</dbReference>
<organism evidence="2 3">
    <name type="scientific">Actinocorallia libanotica</name>
    <dbReference type="NCBI Taxonomy" id="46162"/>
    <lineage>
        <taxon>Bacteria</taxon>
        <taxon>Bacillati</taxon>
        <taxon>Actinomycetota</taxon>
        <taxon>Actinomycetes</taxon>
        <taxon>Streptosporangiales</taxon>
        <taxon>Thermomonosporaceae</taxon>
        <taxon>Actinocorallia</taxon>
    </lineage>
</organism>
<sequence length="163" mass="17667">MGLRVAASHNRTVSSQLPVARIVPSELPEPLLRHLTGLHDAARAEVDRLTAELETVQQQLTRLEVTRQTLLDLLPPAPPEPDRPQLPPAYQDLLAVLAQHPGGLHAREACLALGLPHTHKNTVEGIRAKLKRLVSRDLATEPKPGLFTIKADGNQQKTLSGGG</sequence>
<protein>
    <recommendedName>
        <fullName evidence="4">AbiEi antitoxin of type IV toxin-antitoxin system</fullName>
    </recommendedName>
</protein>
<feature type="coiled-coil region" evidence="1">
    <location>
        <begin position="32"/>
        <end position="73"/>
    </location>
</feature>